<protein>
    <submittedName>
        <fullName evidence="2">Uncharacterized protein</fullName>
    </submittedName>
</protein>
<feature type="region of interest" description="Disordered" evidence="1">
    <location>
        <begin position="96"/>
        <end position="116"/>
    </location>
</feature>
<organism evidence="2 3">
    <name type="scientific">Lactarius akahatsu</name>
    <dbReference type="NCBI Taxonomy" id="416441"/>
    <lineage>
        <taxon>Eukaryota</taxon>
        <taxon>Fungi</taxon>
        <taxon>Dikarya</taxon>
        <taxon>Basidiomycota</taxon>
        <taxon>Agaricomycotina</taxon>
        <taxon>Agaricomycetes</taxon>
        <taxon>Russulales</taxon>
        <taxon>Russulaceae</taxon>
        <taxon>Lactarius</taxon>
    </lineage>
</organism>
<evidence type="ECO:0000256" key="1">
    <source>
        <dbReference type="SAM" id="MobiDB-lite"/>
    </source>
</evidence>
<dbReference type="AlphaFoldDB" id="A0AAD4Q7L4"/>
<accession>A0AAD4Q7L4</accession>
<evidence type="ECO:0000313" key="3">
    <source>
        <dbReference type="Proteomes" id="UP001201163"/>
    </source>
</evidence>
<evidence type="ECO:0000313" key="2">
    <source>
        <dbReference type="EMBL" id="KAH8977716.1"/>
    </source>
</evidence>
<comment type="caution">
    <text evidence="2">The sequence shown here is derived from an EMBL/GenBank/DDBJ whole genome shotgun (WGS) entry which is preliminary data.</text>
</comment>
<name>A0AAD4Q7L4_9AGAM</name>
<proteinExistence type="predicted"/>
<reference evidence="2" key="1">
    <citation type="submission" date="2022-01" db="EMBL/GenBank/DDBJ databases">
        <title>Comparative genomics reveals a dynamic genome evolution in the ectomycorrhizal milk-cap (Lactarius) mushrooms.</title>
        <authorList>
            <consortium name="DOE Joint Genome Institute"/>
            <person name="Lebreton A."/>
            <person name="Tang N."/>
            <person name="Kuo A."/>
            <person name="LaButti K."/>
            <person name="Drula E."/>
            <person name="Barry K."/>
            <person name="Clum A."/>
            <person name="Lipzen A."/>
            <person name="Mousain D."/>
            <person name="Ng V."/>
            <person name="Wang R."/>
            <person name="Wang X."/>
            <person name="Dai Y."/>
            <person name="Henrissat B."/>
            <person name="Grigoriev I.V."/>
            <person name="Guerin-Laguette A."/>
            <person name="Yu F."/>
            <person name="Martin F.M."/>
        </authorList>
    </citation>
    <scope>NUCLEOTIDE SEQUENCE</scope>
    <source>
        <strain evidence="2">QP</strain>
    </source>
</reference>
<feature type="compositionally biased region" description="Basic residues" evidence="1">
    <location>
        <begin position="96"/>
        <end position="112"/>
    </location>
</feature>
<keyword evidence="3" id="KW-1185">Reference proteome</keyword>
<dbReference type="EMBL" id="JAKELL010000283">
    <property type="protein sequence ID" value="KAH8977716.1"/>
    <property type="molecule type" value="Genomic_DNA"/>
</dbReference>
<gene>
    <name evidence="2" type="ORF">EDB92DRAFT_708742</name>
</gene>
<dbReference type="Proteomes" id="UP001201163">
    <property type="component" value="Unassembled WGS sequence"/>
</dbReference>
<sequence>MILLGCSLESDLHALELVHPRYVDTGMLFHHPRGRPLNRDWHSLLHASGSAAPYSITGMEGIIPRGSIDLLEIDVEGGSVHEQIVRLSIPAAPGAVRRRLPPPRPPHVRTTRRFSTGQLEAPSCHELIFGPTDGVGGCPLDDAQGWWGSSWRRKCRKKKLDWHSGDED</sequence>